<dbReference type="Proteomes" id="UP001497392">
    <property type="component" value="Unassembled WGS sequence"/>
</dbReference>
<feature type="compositionally biased region" description="Pro residues" evidence="1">
    <location>
        <begin position="40"/>
        <end position="53"/>
    </location>
</feature>
<name>A0ABP1GED2_9CHLO</name>
<dbReference type="EMBL" id="CAXHTA020000019">
    <property type="protein sequence ID" value="CAL5229083.1"/>
    <property type="molecule type" value="Genomic_DNA"/>
</dbReference>
<reference evidence="2 3" key="1">
    <citation type="submission" date="2024-06" db="EMBL/GenBank/DDBJ databases">
        <authorList>
            <person name="Kraege A."/>
            <person name="Thomma B."/>
        </authorList>
    </citation>
    <scope>NUCLEOTIDE SEQUENCE [LARGE SCALE GENOMIC DNA]</scope>
</reference>
<sequence length="123" mass="13021">MSASSRWAAVLTSPACPNVAPSDHPLLPHPGNSRYQINPHPSPKSLPQAPPSGTPLRCPKCLPVDPVSQAVGDRLGPRRIRWSALQAGEQKVLKCVMADAPDVALKLVGELLKQGVPKEAQNG</sequence>
<evidence type="ECO:0000313" key="3">
    <source>
        <dbReference type="Proteomes" id="UP001497392"/>
    </source>
</evidence>
<organism evidence="2 3">
    <name type="scientific">Coccomyxa viridis</name>
    <dbReference type="NCBI Taxonomy" id="1274662"/>
    <lineage>
        <taxon>Eukaryota</taxon>
        <taxon>Viridiplantae</taxon>
        <taxon>Chlorophyta</taxon>
        <taxon>core chlorophytes</taxon>
        <taxon>Trebouxiophyceae</taxon>
        <taxon>Trebouxiophyceae incertae sedis</taxon>
        <taxon>Coccomyxaceae</taxon>
        <taxon>Coccomyxa</taxon>
    </lineage>
</organism>
<keyword evidence="3" id="KW-1185">Reference proteome</keyword>
<evidence type="ECO:0000256" key="1">
    <source>
        <dbReference type="SAM" id="MobiDB-lite"/>
    </source>
</evidence>
<gene>
    <name evidence="2" type="primary">g12339</name>
    <name evidence="2" type="ORF">VP750_LOCUS10989</name>
</gene>
<feature type="region of interest" description="Disordered" evidence="1">
    <location>
        <begin position="14"/>
        <end position="56"/>
    </location>
</feature>
<protein>
    <submittedName>
        <fullName evidence="2">G12339 protein</fullName>
    </submittedName>
</protein>
<proteinExistence type="predicted"/>
<comment type="caution">
    <text evidence="2">The sequence shown here is derived from an EMBL/GenBank/DDBJ whole genome shotgun (WGS) entry which is preliminary data.</text>
</comment>
<evidence type="ECO:0000313" key="2">
    <source>
        <dbReference type="EMBL" id="CAL5229083.1"/>
    </source>
</evidence>
<accession>A0ABP1GED2</accession>